<name>A0AAV0RW85_9ROSI</name>
<comment type="subcellular location">
    <subcellularLocation>
        <location evidence="1">Membrane</location>
        <topology evidence="1">Single-pass type I membrane protein</topology>
    </subcellularLocation>
</comment>
<evidence type="ECO:0000256" key="4">
    <source>
        <dbReference type="ARBA" id="ARBA00022679"/>
    </source>
</evidence>
<keyword evidence="13" id="KW-0325">Glycoprotein</keyword>
<protein>
    <recommendedName>
        <fullName evidence="2">non-specific serine/threonine protein kinase</fullName>
        <ecNumber evidence="2">2.7.11.1</ecNumber>
    </recommendedName>
</protein>
<dbReference type="SMART" id="SM00220">
    <property type="entry name" value="S_TKc"/>
    <property type="match status" value="1"/>
</dbReference>
<keyword evidence="3" id="KW-0723">Serine/threonine-protein kinase</keyword>
<evidence type="ECO:0000256" key="8">
    <source>
        <dbReference type="ARBA" id="ARBA00022777"/>
    </source>
</evidence>
<dbReference type="InterPro" id="IPR001245">
    <property type="entry name" value="Ser-Thr/Tyr_kinase_cat_dom"/>
</dbReference>
<dbReference type="InterPro" id="IPR052059">
    <property type="entry name" value="CR_Ser/Thr_kinase"/>
</dbReference>
<dbReference type="FunFam" id="1.10.510.10:FF:000287">
    <property type="entry name" value="probable LRR receptor-like serine/threonine-protein kinase RKF3"/>
    <property type="match status" value="1"/>
</dbReference>
<keyword evidence="10" id="KW-1133">Transmembrane helix</keyword>
<evidence type="ECO:0000256" key="13">
    <source>
        <dbReference type="ARBA" id="ARBA00023180"/>
    </source>
</evidence>
<comment type="catalytic activity">
    <reaction evidence="15">
        <text>L-seryl-[protein] + ATP = O-phospho-L-seryl-[protein] + ADP + H(+)</text>
        <dbReference type="Rhea" id="RHEA:17989"/>
        <dbReference type="Rhea" id="RHEA-COMP:9863"/>
        <dbReference type="Rhea" id="RHEA-COMP:11604"/>
        <dbReference type="ChEBI" id="CHEBI:15378"/>
        <dbReference type="ChEBI" id="CHEBI:29999"/>
        <dbReference type="ChEBI" id="CHEBI:30616"/>
        <dbReference type="ChEBI" id="CHEBI:83421"/>
        <dbReference type="ChEBI" id="CHEBI:456216"/>
        <dbReference type="EC" id="2.7.11.1"/>
    </reaction>
</comment>
<accession>A0AAV0RW85</accession>
<evidence type="ECO:0000256" key="10">
    <source>
        <dbReference type="ARBA" id="ARBA00022989"/>
    </source>
</evidence>
<dbReference type="InterPro" id="IPR011009">
    <property type="entry name" value="Kinase-like_dom_sf"/>
</dbReference>
<evidence type="ECO:0000256" key="11">
    <source>
        <dbReference type="ARBA" id="ARBA00023136"/>
    </source>
</evidence>
<evidence type="ECO:0000256" key="14">
    <source>
        <dbReference type="ARBA" id="ARBA00047899"/>
    </source>
</evidence>
<comment type="caution">
    <text evidence="17">The sequence shown here is derived from an EMBL/GenBank/DDBJ whole genome shotgun (WGS) entry which is preliminary data.</text>
</comment>
<evidence type="ECO:0000256" key="15">
    <source>
        <dbReference type="ARBA" id="ARBA00048679"/>
    </source>
</evidence>
<dbReference type="Gene3D" id="1.10.510.10">
    <property type="entry name" value="Transferase(Phosphotransferase) domain 1"/>
    <property type="match status" value="1"/>
</dbReference>
<organism evidence="17 18">
    <name type="scientific">Linum tenue</name>
    <dbReference type="NCBI Taxonomy" id="586396"/>
    <lineage>
        <taxon>Eukaryota</taxon>
        <taxon>Viridiplantae</taxon>
        <taxon>Streptophyta</taxon>
        <taxon>Embryophyta</taxon>
        <taxon>Tracheophyta</taxon>
        <taxon>Spermatophyta</taxon>
        <taxon>Magnoliopsida</taxon>
        <taxon>eudicotyledons</taxon>
        <taxon>Gunneridae</taxon>
        <taxon>Pentapetalae</taxon>
        <taxon>rosids</taxon>
        <taxon>fabids</taxon>
        <taxon>Malpighiales</taxon>
        <taxon>Linaceae</taxon>
        <taxon>Linum</taxon>
    </lineage>
</organism>
<dbReference type="InterPro" id="IPR000719">
    <property type="entry name" value="Prot_kinase_dom"/>
</dbReference>
<evidence type="ECO:0000256" key="5">
    <source>
        <dbReference type="ARBA" id="ARBA00022692"/>
    </source>
</evidence>
<keyword evidence="4" id="KW-0808">Transferase</keyword>
<dbReference type="GO" id="GO:0016020">
    <property type="term" value="C:membrane"/>
    <property type="evidence" value="ECO:0007669"/>
    <property type="project" value="UniProtKB-SubCell"/>
</dbReference>
<keyword evidence="8" id="KW-0418">Kinase</keyword>
<evidence type="ECO:0000256" key="7">
    <source>
        <dbReference type="ARBA" id="ARBA00022741"/>
    </source>
</evidence>
<dbReference type="PROSITE" id="PS50011">
    <property type="entry name" value="PROTEIN_KINASE_DOM"/>
    <property type="match status" value="1"/>
</dbReference>
<dbReference type="PROSITE" id="PS00108">
    <property type="entry name" value="PROTEIN_KINASE_ST"/>
    <property type="match status" value="1"/>
</dbReference>
<dbReference type="Gene3D" id="3.30.200.20">
    <property type="entry name" value="Phosphorylase Kinase, domain 1"/>
    <property type="match status" value="1"/>
</dbReference>
<evidence type="ECO:0000256" key="2">
    <source>
        <dbReference type="ARBA" id="ARBA00012513"/>
    </source>
</evidence>
<dbReference type="EMBL" id="CAMGYJ010000011">
    <property type="protein sequence ID" value="CAI0606216.1"/>
    <property type="molecule type" value="Genomic_DNA"/>
</dbReference>
<keyword evidence="18" id="KW-1185">Reference proteome</keyword>
<evidence type="ECO:0000256" key="1">
    <source>
        <dbReference type="ARBA" id="ARBA00004479"/>
    </source>
</evidence>
<evidence type="ECO:0000256" key="12">
    <source>
        <dbReference type="ARBA" id="ARBA00023170"/>
    </source>
</evidence>
<proteinExistence type="predicted"/>
<gene>
    <name evidence="17" type="ORF">LITE_LOCUS50274</name>
</gene>
<dbReference type="SUPFAM" id="SSF56112">
    <property type="entry name" value="Protein kinase-like (PK-like)"/>
    <property type="match status" value="1"/>
</dbReference>
<evidence type="ECO:0000313" key="18">
    <source>
        <dbReference type="Proteomes" id="UP001154282"/>
    </source>
</evidence>
<dbReference type="GO" id="GO:0005524">
    <property type="term" value="F:ATP binding"/>
    <property type="evidence" value="ECO:0007669"/>
    <property type="project" value="UniProtKB-KW"/>
</dbReference>
<dbReference type="AlphaFoldDB" id="A0AAV0RW85"/>
<comment type="catalytic activity">
    <reaction evidence="14">
        <text>L-threonyl-[protein] + ATP = O-phospho-L-threonyl-[protein] + ADP + H(+)</text>
        <dbReference type="Rhea" id="RHEA:46608"/>
        <dbReference type="Rhea" id="RHEA-COMP:11060"/>
        <dbReference type="Rhea" id="RHEA-COMP:11605"/>
        <dbReference type="ChEBI" id="CHEBI:15378"/>
        <dbReference type="ChEBI" id="CHEBI:30013"/>
        <dbReference type="ChEBI" id="CHEBI:30616"/>
        <dbReference type="ChEBI" id="CHEBI:61977"/>
        <dbReference type="ChEBI" id="CHEBI:456216"/>
        <dbReference type="EC" id="2.7.11.1"/>
    </reaction>
</comment>
<dbReference type="GO" id="GO:0004674">
    <property type="term" value="F:protein serine/threonine kinase activity"/>
    <property type="evidence" value="ECO:0007669"/>
    <property type="project" value="UniProtKB-KW"/>
</dbReference>
<keyword evidence="5" id="KW-0812">Transmembrane</keyword>
<dbReference type="Proteomes" id="UP001154282">
    <property type="component" value="Unassembled WGS sequence"/>
</dbReference>
<keyword evidence="7" id="KW-0547">Nucleotide-binding</keyword>
<evidence type="ECO:0000256" key="3">
    <source>
        <dbReference type="ARBA" id="ARBA00022527"/>
    </source>
</evidence>
<keyword evidence="11" id="KW-0472">Membrane</keyword>
<evidence type="ECO:0000313" key="17">
    <source>
        <dbReference type="EMBL" id="CAI0606216.1"/>
    </source>
</evidence>
<keyword evidence="9" id="KW-0067">ATP-binding</keyword>
<dbReference type="EC" id="2.7.11.1" evidence="2"/>
<evidence type="ECO:0000256" key="9">
    <source>
        <dbReference type="ARBA" id="ARBA00022840"/>
    </source>
</evidence>
<keyword evidence="12" id="KW-0675">Receptor</keyword>
<dbReference type="InterPro" id="IPR008271">
    <property type="entry name" value="Ser/Thr_kinase_AS"/>
</dbReference>
<dbReference type="PANTHER" id="PTHR47973">
    <property type="entry name" value="CYSTEINE-RICH RECEPTOR-LIKE PROTEIN KINASE 3"/>
    <property type="match status" value="1"/>
</dbReference>
<reference evidence="17" key="1">
    <citation type="submission" date="2022-08" db="EMBL/GenBank/DDBJ databases">
        <authorList>
            <person name="Gutierrez-Valencia J."/>
        </authorList>
    </citation>
    <scope>NUCLEOTIDE SEQUENCE</scope>
</reference>
<evidence type="ECO:0000259" key="16">
    <source>
        <dbReference type="PROSITE" id="PS50011"/>
    </source>
</evidence>
<feature type="domain" description="Protein kinase" evidence="16">
    <location>
        <begin position="1"/>
        <end position="225"/>
    </location>
</feature>
<sequence>MEFMNEVEIVSKIKHRNLLPLRGCCIAASDGIRGKRRFLVYEFMANGSGANHLSNVPRRMQFGWEQRKNVIIDVAKGVLHLHCGVKPTIYHLDIKASNILLDLELRAKVVDFGLAKQGKDDESSHITTRVAGMHGFLAPEYTLYGRLTEKSDVYSFGVLVLEIMTARKVLDKSGSNSSSSSPSSVVLITDWAWNLVKSGSVDQVLDDTMTDAGNKHSKGEMRRFVLVGILCAHIVAAHRPTMCEALRMLEGDIEVPNSCFKTASRKPLVLTPKRGGREEDE</sequence>
<evidence type="ECO:0000256" key="6">
    <source>
        <dbReference type="ARBA" id="ARBA00022729"/>
    </source>
</evidence>
<keyword evidence="6" id="KW-0732">Signal</keyword>
<dbReference type="Pfam" id="PF07714">
    <property type="entry name" value="PK_Tyr_Ser-Thr"/>
    <property type="match status" value="1"/>
</dbReference>